<dbReference type="PANTHER" id="PTHR43833:SF11">
    <property type="entry name" value="VOLTAGE-GATED POTASSIUM CHANNEL KCH"/>
    <property type="match status" value="1"/>
</dbReference>
<dbReference type="RefSeq" id="WP_025361586.1">
    <property type="nucleotide sequence ID" value="NZ_BAAABQ010000089.1"/>
</dbReference>
<evidence type="ECO:0000259" key="2">
    <source>
        <dbReference type="PROSITE" id="PS51201"/>
    </source>
</evidence>
<name>A0ABR6BYS2_9PSEU</name>
<dbReference type="PANTHER" id="PTHR43833">
    <property type="entry name" value="POTASSIUM CHANNEL PROTEIN 2-RELATED-RELATED"/>
    <property type="match status" value="1"/>
</dbReference>
<protein>
    <submittedName>
        <fullName evidence="3">Trk K+ transport system NAD-binding subunit</fullName>
    </submittedName>
</protein>
<dbReference type="InterPro" id="IPR003148">
    <property type="entry name" value="RCK_N"/>
</dbReference>
<proteinExistence type="predicted"/>
<keyword evidence="1" id="KW-0472">Membrane</keyword>
<dbReference type="InterPro" id="IPR036721">
    <property type="entry name" value="RCK_C_sf"/>
</dbReference>
<evidence type="ECO:0000313" key="4">
    <source>
        <dbReference type="Proteomes" id="UP000517916"/>
    </source>
</evidence>
<dbReference type="SUPFAM" id="SSF51735">
    <property type="entry name" value="NAD(P)-binding Rossmann-fold domains"/>
    <property type="match status" value="2"/>
</dbReference>
<comment type="caution">
    <text evidence="3">The sequence shown here is derived from an EMBL/GenBank/DDBJ whole genome shotgun (WGS) entry which is preliminary data.</text>
</comment>
<dbReference type="InterPro" id="IPR050721">
    <property type="entry name" value="Trk_Ktr_HKT_K-transport"/>
</dbReference>
<feature type="domain" description="RCK N-terminal" evidence="2">
    <location>
        <begin position="330"/>
        <end position="449"/>
    </location>
</feature>
<reference evidence="3 4" key="1">
    <citation type="submission" date="2020-08" db="EMBL/GenBank/DDBJ databases">
        <title>Genomic Encyclopedia of Archaeal and Bacterial Type Strains, Phase II (KMG-II): from individual species to whole genera.</title>
        <authorList>
            <person name="Goeker M."/>
        </authorList>
    </citation>
    <scope>NUCLEOTIDE SEQUENCE [LARGE SCALE GENOMIC DNA]</scope>
    <source>
        <strain evidence="3 4">DSM 43850</strain>
    </source>
</reference>
<keyword evidence="1" id="KW-1133">Transmembrane helix</keyword>
<evidence type="ECO:0000256" key="1">
    <source>
        <dbReference type="SAM" id="Phobius"/>
    </source>
</evidence>
<gene>
    <name evidence="3" type="ORF">BC739_009013</name>
</gene>
<keyword evidence="1" id="KW-0812">Transmembrane</keyword>
<dbReference type="SUPFAM" id="SSF116726">
    <property type="entry name" value="TrkA C-terminal domain-like"/>
    <property type="match status" value="1"/>
</dbReference>
<feature type="domain" description="RCK N-terminal" evidence="2">
    <location>
        <begin position="12"/>
        <end position="133"/>
    </location>
</feature>
<dbReference type="Proteomes" id="UP000517916">
    <property type="component" value="Unassembled WGS sequence"/>
</dbReference>
<keyword evidence="4" id="KW-1185">Reference proteome</keyword>
<dbReference type="EMBL" id="JACJID010000009">
    <property type="protein sequence ID" value="MBA8931761.1"/>
    <property type="molecule type" value="Genomic_DNA"/>
</dbReference>
<evidence type="ECO:0000313" key="3">
    <source>
        <dbReference type="EMBL" id="MBA8931761.1"/>
    </source>
</evidence>
<sequence length="560" mass="60733">MPTLQLRRGERRRHLVVCGDSPLAYRLIDELVTRYDEDVTVILRSKQRNHGPRIAQLGKVKIIEAPELDAGAFTQAKLINARAIALLDSDDVSNIHAALRAQDMNPDLRLVLRVFNMSLGHRIRTLFTDCAVLSDAAMAAPSFVAAVLGREGPTHIRVPGRTLYVVRREDVPADRVVCTLADTTDPVGPKLLPHERHSDDLVLAFASGANRIEREPRRRSWGASVRRNLSTVFNRKVGIAALALFSLLTLGTIAFATLGGYSWWDAIYETALDAAGAAQPQPDMPAINKITQVMVTIVGISIIPIITAVAVDAVVSARLAAAGDPTGPFHDHVVVVGLGQVGTRVVAQLHDLGVPLVCVDKDENARGVPLARRLGLPVVFGDASREDTLRSAYIGTCRALVTLSSHDIVNLEAALTARAIREELLVVLRLFDNDFAKLVERRFDIDVSRSVSFLAAPAFAAAMVEHQVIGTIPVGRRVLLIAEVPIKAGTVLHSSTVRAAEEQGEVRVIGLLRRNTDTVDWQPPPSHVLEPKDRLMVVATRTGLSHVLFKSTNAGQESGS</sequence>
<dbReference type="Pfam" id="PF02254">
    <property type="entry name" value="TrkA_N"/>
    <property type="match status" value="2"/>
</dbReference>
<feature type="transmembrane region" description="Helical" evidence="1">
    <location>
        <begin position="237"/>
        <end position="264"/>
    </location>
</feature>
<dbReference type="Gene3D" id="3.40.50.720">
    <property type="entry name" value="NAD(P)-binding Rossmann-like Domain"/>
    <property type="match status" value="2"/>
</dbReference>
<dbReference type="PROSITE" id="PS51201">
    <property type="entry name" value="RCK_N"/>
    <property type="match status" value="2"/>
</dbReference>
<dbReference type="InterPro" id="IPR036291">
    <property type="entry name" value="NAD(P)-bd_dom_sf"/>
</dbReference>
<accession>A0ABR6BYS2</accession>
<organism evidence="3 4">
    <name type="scientific">Kutzneria viridogrisea</name>
    <dbReference type="NCBI Taxonomy" id="47990"/>
    <lineage>
        <taxon>Bacteria</taxon>
        <taxon>Bacillati</taxon>
        <taxon>Actinomycetota</taxon>
        <taxon>Actinomycetes</taxon>
        <taxon>Pseudonocardiales</taxon>
        <taxon>Pseudonocardiaceae</taxon>
        <taxon>Kutzneria</taxon>
    </lineage>
</organism>
<feature type="transmembrane region" description="Helical" evidence="1">
    <location>
        <begin position="290"/>
        <end position="311"/>
    </location>
</feature>